<protein>
    <submittedName>
        <fullName evidence="1">mRNA-binding protein Encore protein</fullName>
    </submittedName>
</protein>
<gene>
    <name evidence="1" type="ORF">IHE45_06G032300</name>
</gene>
<accession>A0ACB7VW38</accession>
<reference evidence="2" key="1">
    <citation type="journal article" date="2022" name="Nat. Commun.">
        <title>Chromosome evolution and the genetic basis of agronomically important traits in greater yam.</title>
        <authorList>
            <person name="Bredeson J.V."/>
            <person name="Lyons J.B."/>
            <person name="Oniyinde I.O."/>
            <person name="Okereke N.R."/>
            <person name="Kolade O."/>
            <person name="Nnabue I."/>
            <person name="Nwadili C.O."/>
            <person name="Hribova E."/>
            <person name="Parker M."/>
            <person name="Nwogha J."/>
            <person name="Shu S."/>
            <person name="Carlson J."/>
            <person name="Kariba R."/>
            <person name="Muthemba S."/>
            <person name="Knop K."/>
            <person name="Barton G.J."/>
            <person name="Sherwood A.V."/>
            <person name="Lopez-Montes A."/>
            <person name="Asiedu R."/>
            <person name="Jamnadass R."/>
            <person name="Muchugi A."/>
            <person name="Goodstein D."/>
            <person name="Egesi C.N."/>
            <person name="Featherston J."/>
            <person name="Asfaw A."/>
            <person name="Simpson G.G."/>
            <person name="Dolezel J."/>
            <person name="Hendre P.S."/>
            <person name="Van Deynze A."/>
            <person name="Kumar P.L."/>
            <person name="Obidiegwu J.E."/>
            <person name="Bhattacharjee R."/>
            <person name="Rokhsar D.S."/>
        </authorList>
    </citation>
    <scope>NUCLEOTIDE SEQUENCE [LARGE SCALE GENOMIC DNA]</scope>
    <source>
        <strain evidence="2">cv. TDa95/00328</strain>
    </source>
</reference>
<comment type="caution">
    <text evidence="1">The sequence shown here is derived from an EMBL/GenBank/DDBJ whole genome shotgun (WGS) entry which is preliminary data.</text>
</comment>
<evidence type="ECO:0000313" key="2">
    <source>
        <dbReference type="Proteomes" id="UP000827976"/>
    </source>
</evidence>
<keyword evidence="2" id="KW-1185">Reference proteome</keyword>
<sequence length="364" mass="41274">MECPARDSVAGEKKEEVCGATVAGAYQIDPFLIEALQNPRHRLTVLRMELDIQRFMQNPGQNQFEFQHFPTSYLRCAAHRVAQYYGLQTMSLDNVSDGLVSRILAIKTQESRFPPVYLSEIPVKQSETDSIGQVKIAIRARPNKTSSGDTDELGRKINPARTMEERMEEYDKARARIFSASGGLEGEILCTIAPDEKSTCENPDEQEYCRTWIEESERACMKDGASRVAIFRDREKDRHDPDYDRSYNRYARNLSYGQNFNLGAPNLVQPPLLQYEAGFPQLAQLPRVQPSVSYPAIINPFCASGGNKSSGDTVYMQWPSPSMLYAHSYEHFRHAVFQALIVGGVVARWTDGHRLVLLFLFSHF</sequence>
<name>A0ACB7VW38_DIOAL</name>
<evidence type="ECO:0000313" key="1">
    <source>
        <dbReference type="EMBL" id="KAH7679029.1"/>
    </source>
</evidence>
<dbReference type="Proteomes" id="UP000827976">
    <property type="component" value="Chromosome 6"/>
</dbReference>
<dbReference type="EMBL" id="CM037016">
    <property type="protein sequence ID" value="KAH7679029.1"/>
    <property type="molecule type" value="Genomic_DNA"/>
</dbReference>
<organism evidence="1 2">
    <name type="scientific">Dioscorea alata</name>
    <name type="common">Purple yam</name>
    <dbReference type="NCBI Taxonomy" id="55571"/>
    <lineage>
        <taxon>Eukaryota</taxon>
        <taxon>Viridiplantae</taxon>
        <taxon>Streptophyta</taxon>
        <taxon>Embryophyta</taxon>
        <taxon>Tracheophyta</taxon>
        <taxon>Spermatophyta</taxon>
        <taxon>Magnoliopsida</taxon>
        <taxon>Liliopsida</taxon>
        <taxon>Dioscoreales</taxon>
        <taxon>Dioscoreaceae</taxon>
        <taxon>Dioscorea</taxon>
    </lineage>
</organism>
<proteinExistence type="predicted"/>